<evidence type="ECO:0000256" key="2">
    <source>
        <dbReference type="ARBA" id="ARBA00005179"/>
    </source>
</evidence>
<keyword evidence="4 9" id="KW-0349">Heme</keyword>
<evidence type="ECO:0000256" key="10">
    <source>
        <dbReference type="RuleBase" id="RU000461"/>
    </source>
</evidence>
<evidence type="ECO:0000256" key="8">
    <source>
        <dbReference type="ARBA" id="ARBA00023033"/>
    </source>
</evidence>
<keyword evidence="11" id="KW-0812">Transmembrane</keyword>
<protein>
    <submittedName>
        <fullName evidence="12">Cytochrome P450</fullName>
    </submittedName>
</protein>
<organism evidence="12 13">
    <name type="scientific">Sistotremastrum suecicum HHB10207 ss-3</name>
    <dbReference type="NCBI Taxonomy" id="1314776"/>
    <lineage>
        <taxon>Eukaryota</taxon>
        <taxon>Fungi</taxon>
        <taxon>Dikarya</taxon>
        <taxon>Basidiomycota</taxon>
        <taxon>Agaricomycotina</taxon>
        <taxon>Agaricomycetes</taxon>
        <taxon>Sistotremastrales</taxon>
        <taxon>Sistotremastraceae</taxon>
        <taxon>Sistotremastrum</taxon>
    </lineage>
</organism>
<evidence type="ECO:0000256" key="6">
    <source>
        <dbReference type="ARBA" id="ARBA00023002"/>
    </source>
</evidence>
<evidence type="ECO:0000256" key="4">
    <source>
        <dbReference type="ARBA" id="ARBA00022617"/>
    </source>
</evidence>
<keyword evidence="8 10" id="KW-0503">Monooxygenase</keyword>
<comment type="cofactor">
    <cofactor evidence="1 9">
        <name>heme</name>
        <dbReference type="ChEBI" id="CHEBI:30413"/>
    </cofactor>
</comment>
<evidence type="ECO:0000256" key="1">
    <source>
        <dbReference type="ARBA" id="ARBA00001971"/>
    </source>
</evidence>
<keyword evidence="11" id="KW-0472">Membrane</keyword>
<dbReference type="InterPro" id="IPR017972">
    <property type="entry name" value="Cyt_P450_CS"/>
</dbReference>
<comment type="similarity">
    <text evidence="3 10">Belongs to the cytochrome P450 family.</text>
</comment>
<dbReference type="PROSITE" id="PS00086">
    <property type="entry name" value="CYTOCHROME_P450"/>
    <property type="match status" value="1"/>
</dbReference>
<dbReference type="GO" id="GO:0020037">
    <property type="term" value="F:heme binding"/>
    <property type="evidence" value="ECO:0007669"/>
    <property type="project" value="InterPro"/>
</dbReference>
<dbReference type="PRINTS" id="PR00463">
    <property type="entry name" value="EP450I"/>
</dbReference>
<dbReference type="InterPro" id="IPR002401">
    <property type="entry name" value="Cyt_P450_E_grp-I"/>
</dbReference>
<dbReference type="GO" id="GO:0016705">
    <property type="term" value="F:oxidoreductase activity, acting on paired donors, with incorporation or reduction of molecular oxygen"/>
    <property type="evidence" value="ECO:0007669"/>
    <property type="project" value="InterPro"/>
</dbReference>
<dbReference type="GO" id="GO:0004497">
    <property type="term" value="F:monooxygenase activity"/>
    <property type="evidence" value="ECO:0007669"/>
    <property type="project" value="UniProtKB-KW"/>
</dbReference>
<comment type="pathway">
    <text evidence="2">Secondary metabolite biosynthesis.</text>
</comment>
<dbReference type="Proteomes" id="UP000076798">
    <property type="component" value="Unassembled WGS sequence"/>
</dbReference>
<dbReference type="PANTHER" id="PTHR46300:SF7">
    <property type="entry name" value="P450, PUTATIVE (EUROFUNG)-RELATED"/>
    <property type="match status" value="1"/>
</dbReference>
<name>A0A166CYY1_9AGAM</name>
<dbReference type="EMBL" id="KV428072">
    <property type="protein sequence ID" value="KZT37975.1"/>
    <property type="molecule type" value="Genomic_DNA"/>
</dbReference>
<sequence length="615" mass="70327">MSLGRSKGRTMFPERYPRISNCPSTTHSNVRRGARLIPYPSSWYFREVGGCSPVLSCRSIFNRRLVSRRLSIYSTWMSNVLEFLSFGFGLAIVLLLLSARLTLWQPRSRLPFPPGPRSFPLFGSLLNMIQSDGWDTYHKWATEYGDVVHITMLGKSIILLNSHEIASDFLTKKSAVCSDRPDFTMASKVTGNEKIMPISQYHISLKTMRRWFSILMGTRSSVHLWDLEEQITRSFIKKLHSDINIGDYEGRNLQNRIKWSAAALNLRITYGYWAVDENDPLIMTVETVVEYLLEAFRPAWIVNFIPVLRHLPDTLSFPSSINIGRRRKIAVESLAQEPLDFVKGQMVDGIAPLSFTRTLLEENGPDINPEDELNIKWAAFSLFAGGVDTVPSAIYAFFLAMTLNPYVQERAHRELDAVLLGQRFPTLQDRRESKFPYLDALVKELIRWAPVLPAGIPHVVTQETEYRGWRIPKGSCVIANLFTISRDDSIYPVPDEFRPERFLTKDRGGDCETHNDIPVDPSKISFGYGKRSCPGRRLAELHIWLSVAMSLTVYTISAVKGHEPSMSNYDRGAVSRPKPFKCRIRVRSKQAEEIIKAIPEEEIPVWMQAYRRPIF</sequence>
<evidence type="ECO:0000256" key="9">
    <source>
        <dbReference type="PIRSR" id="PIRSR602401-1"/>
    </source>
</evidence>
<feature type="binding site" description="axial binding residue" evidence="9">
    <location>
        <position position="533"/>
    </location>
    <ligand>
        <name>heme</name>
        <dbReference type="ChEBI" id="CHEBI:30413"/>
    </ligand>
    <ligandPart>
        <name>Fe</name>
        <dbReference type="ChEBI" id="CHEBI:18248"/>
    </ligandPart>
</feature>
<dbReference type="SUPFAM" id="SSF48264">
    <property type="entry name" value="Cytochrome P450"/>
    <property type="match status" value="1"/>
</dbReference>
<feature type="transmembrane region" description="Helical" evidence="11">
    <location>
        <begin position="73"/>
        <end position="97"/>
    </location>
</feature>
<evidence type="ECO:0000313" key="12">
    <source>
        <dbReference type="EMBL" id="KZT37975.1"/>
    </source>
</evidence>
<gene>
    <name evidence="12" type="ORF">SISSUDRAFT_1005336</name>
</gene>
<dbReference type="PRINTS" id="PR00385">
    <property type="entry name" value="P450"/>
</dbReference>
<dbReference type="InterPro" id="IPR050364">
    <property type="entry name" value="Cytochrome_P450_fung"/>
</dbReference>
<reference evidence="12 13" key="1">
    <citation type="journal article" date="2016" name="Mol. Biol. Evol.">
        <title>Comparative Genomics of Early-Diverging Mushroom-Forming Fungi Provides Insights into the Origins of Lignocellulose Decay Capabilities.</title>
        <authorList>
            <person name="Nagy L.G."/>
            <person name="Riley R."/>
            <person name="Tritt A."/>
            <person name="Adam C."/>
            <person name="Daum C."/>
            <person name="Floudas D."/>
            <person name="Sun H."/>
            <person name="Yadav J.S."/>
            <person name="Pangilinan J."/>
            <person name="Larsson K.H."/>
            <person name="Matsuura K."/>
            <person name="Barry K."/>
            <person name="Labutti K."/>
            <person name="Kuo R."/>
            <person name="Ohm R.A."/>
            <person name="Bhattacharya S.S."/>
            <person name="Shirouzu T."/>
            <person name="Yoshinaga Y."/>
            <person name="Martin F.M."/>
            <person name="Grigoriev I.V."/>
            <person name="Hibbett D.S."/>
        </authorList>
    </citation>
    <scope>NUCLEOTIDE SEQUENCE [LARGE SCALE GENOMIC DNA]</scope>
    <source>
        <strain evidence="12 13">HHB10207 ss-3</strain>
    </source>
</reference>
<dbReference type="Pfam" id="PF00067">
    <property type="entry name" value="p450"/>
    <property type="match status" value="1"/>
</dbReference>
<dbReference type="Gene3D" id="1.10.630.10">
    <property type="entry name" value="Cytochrome P450"/>
    <property type="match status" value="1"/>
</dbReference>
<dbReference type="OrthoDB" id="2789670at2759"/>
<dbReference type="InterPro" id="IPR036396">
    <property type="entry name" value="Cyt_P450_sf"/>
</dbReference>
<evidence type="ECO:0000256" key="5">
    <source>
        <dbReference type="ARBA" id="ARBA00022723"/>
    </source>
</evidence>
<dbReference type="AlphaFoldDB" id="A0A166CYY1"/>
<dbReference type="STRING" id="1314776.A0A166CYY1"/>
<keyword evidence="11" id="KW-1133">Transmembrane helix</keyword>
<dbReference type="GO" id="GO:0005506">
    <property type="term" value="F:iron ion binding"/>
    <property type="evidence" value="ECO:0007669"/>
    <property type="project" value="InterPro"/>
</dbReference>
<evidence type="ECO:0000256" key="11">
    <source>
        <dbReference type="SAM" id="Phobius"/>
    </source>
</evidence>
<dbReference type="InterPro" id="IPR001128">
    <property type="entry name" value="Cyt_P450"/>
</dbReference>
<keyword evidence="7 9" id="KW-0408">Iron</keyword>
<dbReference type="PANTHER" id="PTHR46300">
    <property type="entry name" value="P450, PUTATIVE (EUROFUNG)-RELATED-RELATED"/>
    <property type="match status" value="1"/>
</dbReference>
<evidence type="ECO:0000313" key="13">
    <source>
        <dbReference type="Proteomes" id="UP000076798"/>
    </source>
</evidence>
<keyword evidence="6 10" id="KW-0560">Oxidoreductase</keyword>
<evidence type="ECO:0000256" key="7">
    <source>
        <dbReference type="ARBA" id="ARBA00023004"/>
    </source>
</evidence>
<keyword evidence="5 9" id="KW-0479">Metal-binding</keyword>
<accession>A0A166CYY1</accession>
<keyword evidence="13" id="KW-1185">Reference proteome</keyword>
<evidence type="ECO:0000256" key="3">
    <source>
        <dbReference type="ARBA" id="ARBA00010617"/>
    </source>
</evidence>
<proteinExistence type="inferred from homology"/>